<name>A0ABU9VQM8_9CLOT</name>
<proteinExistence type="predicted"/>
<dbReference type="InterPro" id="IPR038756">
    <property type="entry name" value="CheX-like"/>
</dbReference>
<dbReference type="InterPro" id="IPR028976">
    <property type="entry name" value="CheC-like_sf"/>
</dbReference>
<dbReference type="Gene3D" id="3.40.1550.10">
    <property type="entry name" value="CheC-like"/>
    <property type="match status" value="1"/>
</dbReference>
<dbReference type="PANTHER" id="PTHR39452">
    <property type="entry name" value="CHEY-P PHOSPHATASE CHEX"/>
    <property type="match status" value="1"/>
</dbReference>
<evidence type="ECO:0000313" key="3">
    <source>
        <dbReference type="EMBL" id="MEN1759359.1"/>
    </source>
</evidence>
<dbReference type="CDD" id="cd17906">
    <property type="entry name" value="CheX"/>
    <property type="match status" value="1"/>
</dbReference>
<dbReference type="RefSeq" id="WP_343184722.1">
    <property type="nucleotide sequence ID" value="NZ_JBCITM010000002.1"/>
</dbReference>
<keyword evidence="4" id="KW-1185">Reference proteome</keyword>
<dbReference type="Pfam" id="PF13690">
    <property type="entry name" value="CheX"/>
    <property type="match status" value="1"/>
</dbReference>
<dbReference type="Proteomes" id="UP001407405">
    <property type="component" value="Unassembled WGS sequence"/>
</dbReference>
<comment type="caution">
    <text evidence="3">The sequence shown here is derived from an EMBL/GenBank/DDBJ whole genome shotgun (WGS) entry which is preliminary data.</text>
</comment>
<evidence type="ECO:0000259" key="2">
    <source>
        <dbReference type="Pfam" id="PF13690"/>
    </source>
</evidence>
<accession>A0ABU9VQM8</accession>
<evidence type="ECO:0000313" key="4">
    <source>
        <dbReference type="Proteomes" id="UP001407405"/>
    </source>
</evidence>
<gene>
    <name evidence="3" type="ORF">AAIG11_02630</name>
</gene>
<sequence length="155" mass="16760">MDVQYITPFLDSVKSILQQFGIQNVTRGSIKQKETMSVDKDIISIVGLVGDVKGNVSYAFSEVTAKKIISSMMMGMPVDQLDDMARSAMSEFANMITGTAIGSLSSLEAVNEVMPSPPSIIYGKDIFMIISPVETLAIELETDAGKIEVNIGLEM</sequence>
<dbReference type="SUPFAM" id="SSF103039">
    <property type="entry name" value="CheC-like"/>
    <property type="match status" value="1"/>
</dbReference>
<feature type="domain" description="Chemotaxis phosphatase CheX-like" evidence="2">
    <location>
        <begin position="42"/>
        <end position="126"/>
    </location>
</feature>
<protein>
    <submittedName>
        <fullName evidence="3">Chemotaxis protein CheX</fullName>
    </submittedName>
</protein>
<organism evidence="3 4">
    <name type="scientific">Anoxynatronum sibiricum</name>
    <dbReference type="NCBI Taxonomy" id="210623"/>
    <lineage>
        <taxon>Bacteria</taxon>
        <taxon>Bacillati</taxon>
        <taxon>Bacillota</taxon>
        <taxon>Clostridia</taxon>
        <taxon>Eubacteriales</taxon>
        <taxon>Clostridiaceae</taxon>
        <taxon>Anoxynatronum</taxon>
    </lineage>
</organism>
<dbReference type="EMBL" id="JBCITM010000002">
    <property type="protein sequence ID" value="MEN1759359.1"/>
    <property type="molecule type" value="Genomic_DNA"/>
</dbReference>
<dbReference type="PANTHER" id="PTHR39452:SF1">
    <property type="entry name" value="CHEY-P PHOSPHATASE CHEX"/>
    <property type="match status" value="1"/>
</dbReference>
<dbReference type="InterPro" id="IPR028051">
    <property type="entry name" value="CheX-like_dom"/>
</dbReference>
<reference evidence="3 4" key="1">
    <citation type="submission" date="2024-04" db="EMBL/GenBank/DDBJ databases">
        <title>Genome sequencing and metabolic network reconstruction of aminoacids and betaine degradation by Anoxynatronum sibiricum.</title>
        <authorList>
            <person name="Detkova E.N."/>
            <person name="Boltjanskaja Y.V."/>
            <person name="Mardanov A.V."/>
            <person name="Kevbrin V."/>
        </authorList>
    </citation>
    <scope>NUCLEOTIDE SEQUENCE [LARGE SCALE GENOMIC DNA]</scope>
    <source>
        <strain evidence="3 4">Z-7981</strain>
    </source>
</reference>
<evidence type="ECO:0000256" key="1">
    <source>
        <dbReference type="ARBA" id="ARBA00022500"/>
    </source>
</evidence>
<keyword evidence="1" id="KW-0145">Chemotaxis</keyword>